<keyword evidence="7" id="KW-0677">Repeat</keyword>
<sequence>HFFLPFIVIEYFVVTAWTNPNDFAALLALKSTWNNVPPNWSGSDPCGSGWDGISCINNRVVSITLASINLNGQLSSDITALSELQILDLSYNPGMTGPLPTTIGNLVKLTSLILVGCGFSGVIPSSIGSLQQLVYLSLNSNNFIGEIPPSVGMLSNLYWLDLADNKLSGSIPVSSGSIPGLDMLANTKHFHFGNNQLSGQIPPSLFSSNLSLIHLLLENNRLTGTIPSTLGLVQSLQVLRLDRNSLSGSVPLNFNNLTSLQELCVDSCTQCHCRYLANNMLNGPLPNLSGMNLLNYVDMSNNSFQAANFPSWFSSLQILTTIVMENTYVQGQLNASLFSLYQLQSVNLKNNNISAQLDIGSTQSSQLRLIDLQNNSIRSFVQRGVYSVDI</sequence>
<evidence type="ECO:0000256" key="7">
    <source>
        <dbReference type="ARBA" id="ARBA00022737"/>
    </source>
</evidence>
<keyword evidence="9" id="KW-0418">Kinase</keyword>
<feature type="non-terminal residue" evidence="15">
    <location>
        <position position="1"/>
    </location>
</feature>
<evidence type="ECO:0000256" key="12">
    <source>
        <dbReference type="ARBA" id="ARBA00023180"/>
    </source>
</evidence>
<proteinExistence type="predicted"/>
<evidence type="ECO:0000256" key="3">
    <source>
        <dbReference type="ARBA" id="ARBA00022527"/>
    </source>
</evidence>
<dbReference type="InterPro" id="IPR032675">
    <property type="entry name" value="LRR_dom_sf"/>
</dbReference>
<organism evidence="15 16">
    <name type="scientific">Genlisea aurea</name>
    <dbReference type="NCBI Taxonomy" id="192259"/>
    <lineage>
        <taxon>Eukaryota</taxon>
        <taxon>Viridiplantae</taxon>
        <taxon>Streptophyta</taxon>
        <taxon>Embryophyta</taxon>
        <taxon>Tracheophyta</taxon>
        <taxon>Spermatophyta</taxon>
        <taxon>Magnoliopsida</taxon>
        <taxon>eudicotyledons</taxon>
        <taxon>Gunneridae</taxon>
        <taxon>Pentapetalae</taxon>
        <taxon>asterids</taxon>
        <taxon>lamiids</taxon>
        <taxon>Lamiales</taxon>
        <taxon>Lentibulariaceae</taxon>
        <taxon>Genlisea</taxon>
    </lineage>
</organism>
<dbReference type="PANTHER" id="PTHR45974">
    <property type="entry name" value="RECEPTOR-LIKE PROTEIN 55"/>
    <property type="match status" value="1"/>
</dbReference>
<evidence type="ECO:0000256" key="4">
    <source>
        <dbReference type="ARBA" id="ARBA00022614"/>
    </source>
</evidence>
<reference evidence="15 16" key="1">
    <citation type="journal article" date="2013" name="BMC Genomics">
        <title>The miniature genome of a carnivorous plant Genlisea aurea contains a low number of genes and short non-coding sequences.</title>
        <authorList>
            <person name="Leushkin E.V."/>
            <person name="Sutormin R.A."/>
            <person name="Nabieva E.R."/>
            <person name="Penin A.A."/>
            <person name="Kondrashov A.S."/>
            <person name="Logacheva M.D."/>
        </authorList>
    </citation>
    <scope>NUCLEOTIDE SEQUENCE [LARGE SCALE GENOMIC DNA]</scope>
</reference>
<dbReference type="FunFam" id="3.80.10.10:FF:000363">
    <property type="entry name" value="Leucine-rich repeat family protein"/>
    <property type="match status" value="1"/>
</dbReference>
<evidence type="ECO:0000256" key="9">
    <source>
        <dbReference type="ARBA" id="ARBA00022777"/>
    </source>
</evidence>
<comment type="caution">
    <text evidence="15">The sequence shown here is derived from an EMBL/GenBank/DDBJ whole genome shotgun (WGS) entry which is preliminary data.</text>
</comment>
<dbReference type="SUPFAM" id="SSF52058">
    <property type="entry name" value="L domain-like"/>
    <property type="match status" value="2"/>
</dbReference>
<dbReference type="InterPro" id="IPR013210">
    <property type="entry name" value="LRR_N_plant-typ"/>
</dbReference>
<feature type="signal peptide" evidence="13">
    <location>
        <begin position="1"/>
        <end position="18"/>
    </location>
</feature>
<evidence type="ECO:0000256" key="11">
    <source>
        <dbReference type="ARBA" id="ARBA00023136"/>
    </source>
</evidence>
<keyword evidence="10" id="KW-0067">ATP-binding</keyword>
<keyword evidence="16" id="KW-1185">Reference proteome</keyword>
<evidence type="ECO:0000256" key="13">
    <source>
        <dbReference type="SAM" id="SignalP"/>
    </source>
</evidence>
<dbReference type="EMBL" id="AUSU01005107">
    <property type="protein sequence ID" value="EPS63997.1"/>
    <property type="molecule type" value="Genomic_DNA"/>
</dbReference>
<keyword evidence="5" id="KW-0808">Transferase</keyword>
<feature type="domain" description="Leucine-rich repeat-containing N-terminal plant-type" evidence="14">
    <location>
        <begin position="20"/>
        <end position="55"/>
    </location>
</feature>
<evidence type="ECO:0000256" key="8">
    <source>
        <dbReference type="ARBA" id="ARBA00022741"/>
    </source>
</evidence>
<dbReference type="GO" id="GO:0016020">
    <property type="term" value="C:membrane"/>
    <property type="evidence" value="ECO:0007669"/>
    <property type="project" value="UniProtKB-SubCell"/>
</dbReference>
<keyword evidence="12" id="KW-0325">Glycoprotein</keyword>
<dbReference type="InterPro" id="IPR001611">
    <property type="entry name" value="Leu-rich_rpt"/>
</dbReference>
<feature type="chain" id="PRO_5004562558" description="non-specific serine/threonine protein kinase" evidence="13">
    <location>
        <begin position="19"/>
        <end position="390"/>
    </location>
</feature>
<dbReference type="GO" id="GO:0004674">
    <property type="term" value="F:protein serine/threonine kinase activity"/>
    <property type="evidence" value="ECO:0007669"/>
    <property type="project" value="UniProtKB-KW"/>
</dbReference>
<feature type="non-terminal residue" evidence="15">
    <location>
        <position position="390"/>
    </location>
</feature>
<accession>S8DVQ5</accession>
<evidence type="ECO:0000313" key="15">
    <source>
        <dbReference type="EMBL" id="EPS63997.1"/>
    </source>
</evidence>
<keyword evidence="3" id="KW-0723">Serine/threonine-protein kinase</keyword>
<dbReference type="Pfam" id="PF00560">
    <property type="entry name" value="LRR_1"/>
    <property type="match status" value="7"/>
</dbReference>
<keyword evidence="8" id="KW-0547">Nucleotide-binding</keyword>
<dbReference type="Gene3D" id="3.80.10.10">
    <property type="entry name" value="Ribonuclease Inhibitor"/>
    <property type="match status" value="3"/>
</dbReference>
<evidence type="ECO:0000259" key="14">
    <source>
        <dbReference type="Pfam" id="PF08263"/>
    </source>
</evidence>
<protein>
    <recommendedName>
        <fullName evidence="2">non-specific serine/threonine protein kinase</fullName>
        <ecNumber evidence="2">2.7.11.1</ecNumber>
    </recommendedName>
</protein>
<name>S8DVQ5_9LAMI</name>
<evidence type="ECO:0000256" key="2">
    <source>
        <dbReference type="ARBA" id="ARBA00012513"/>
    </source>
</evidence>
<dbReference type="FunFam" id="3.80.10.10:FF:000542">
    <property type="entry name" value="Leucine-rich repeat protein kinase family protein"/>
    <property type="match status" value="1"/>
</dbReference>
<gene>
    <name evidence="15" type="ORF">M569_10784</name>
</gene>
<dbReference type="EC" id="2.7.11.1" evidence="2"/>
<keyword evidence="6 13" id="KW-0732">Signal</keyword>
<evidence type="ECO:0000256" key="10">
    <source>
        <dbReference type="ARBA" id="ARBA00022840"/>
    </source>
</evidence>
<dbReference type="AlphaFoldDB" id="S8DVQ5"/>
<keyword evidence="11" id="KW-0472">Membrane</keyword>
<dbReference type="PANTHER" id="PTHR45974:SF266">
    <property type="entry name" value="LEUCINE-RICH REPEAT RECEPTOR PROTEIN KINASE HPCA1"/>
    <property type="match status" value="1"/>
</dbReference>
<dbReference type="Pfam" id="PF08263">
    <property type="entry name" value="LRRNT_2"/>
    <property type="match status" value="1"/>
</dbReference>
<dbReference type="Proteomes" id="UP000015453">
    <property type="component" value="Unassembled WGS sequence"/>
</dbReference>
<comment type="subcellular location">
    <subcellularLocation>
        <location evidence="1">Membrane</location>
    </subcellularLocation>
</comment>
<keyword evidence="4" id="KW-0433">Leucine-rich repeat</keyword>
<dbReference type="OrthoDB" id="2015206at2759"/>
<dbReference type="GO" id="GO:0005524">
    <property type="term" value="F:ATP binding"/>
    <property type="evidence" value="ECO:0007669"/>
    <property type="project" value="UniProtKB-KW"/>
</dbReference>
<evidence type="ECO:0000256" key="1">
    <source>
        <dbReference type="ARBA" id="ARBA00004370"/>
    </source>
</evidence>
<evidence type="ECO:0000256" key="5">
    <source>
        <dbReference type="ARBA" id="ARBA00022679"/>
    </source>
</evidence>
<evidence type="ECO:0000256" key="6">
    <source>
        <dbReference type="ARBA" id="ARBA00022729"/>
    </source>
</evidence>
<evidence type="ECO:0000313" key="16">
    <source>
        <dbReference type="Proteomes" id="UP000015453"/>
    </source>
</evidence>